<keyword evidence="2" id="KW-1185">Reference proteome</keyword>
<dbReference type="EMBL" id="JN638751">
    <property type="protein sequence ID" value="AEO93694.1"/>
    <property type="molecule type" value="Genomic_DNA"/>
</dbReference>
<dbReference type="GeneID" id="18563650"/>
<accession>G3MAH7</accession>
<name>G3MAH7_9CAUD</name>
<dbReference type="KEGG" id="vg:18563650"/>
<reference evidence="1 2" key="1">
    <citation type="submission" date="2011-09" db="EMBL/GenBank/DDBJ databases">
        <authorList>
            <person name="Pope W.H."/>
            <person name="Pedulla M.L."/>
            <person name="Ford M.E."/>
            <person name="Peebles C.L."/>
            <person name="Hatfull G.H."/>
            <person name="Hendrix R.W."/>
        </authorList>
    </citation>
    <scope>NUCLEOTIDE SEQUENCE [LARGE SCALE GENOMIC DNA]</scope>
    <source>
        <strain evidence="1">G</strain>
    </source>
</reference>
<dbReference type="RefSeq" id="YP_009015739.1">
    <property type="nucleotide sequence ID" value="NC_023719.1"/>
</dbReference>
<proteinExistence type="predicted"/>
<protein>
    <submittedName>
        <fullName evidence="1">Gp436</fullName>
    </submittedName>
</protein>
<evidence type="ECO:0000313" key="1">
    <source>
        <dbReference type="EMBL" id="AEO93694.1"/>
    </source>
</evidence>
<organism evidence="1 2">
    <name type="scientific">Bacillus phage G</name>
    <dbReference type="NCBI Taxonomy" id="2884420"/>
    <lineage>
        <taxon>Viruses</taxon>
        <taxon>Duplodnaviria</taxon>
        <taxon>Heunggongvirae</taxon>
        <taxon>Uroviricota</taxon>
        <taxon>Caudoviricetes</taxon>
        <taxon>Donellivirus</taxon>
        <taxon>Donellivirus gee</taxon>
    </lineage>
</organism>
<dbReference type="Proteomes" id="UP000009273">
    <property type="component" value="Segment"/>
</dbReference>
<evidence type="ECO:0000313" key="2">
    <source>
        <dbReference type="Proteomes" id="UP000009273"/>
    </source>
</evidence>
<gene>
    <name evidence="1" type="primary">436</name>
    <name evidence="1" type="ORF">G_436</name>
</gene>
<sequence>MNIYDYVEMFNILPTLIKRGFDFFLFEDKLYMLDDRIPGVPALLPFNYPSDDKIIRFDETSNRVTELKDKQLIFHYAVKTCNIDN</sequence>